<organism evidence="1 2">
    <name type="scientific">Echinococcus granulosus</name>
    <name type="common">Hydatid tapeworm</name>
    <dbReference type="NCBI Taxonomy" id="6210"/>
    <lineage>
        <taxon>Eukaryota</taxon>
        <taxon>Metazoa</taxon>
        <taxon>Spiralia</taxon>
        <taxon>Lophotrochozoa</taxon>
        <taxon>Platyhelminthes</taxon>
        <taxon>Cestoda</taxon>
        <taxon>Eucestoda</taxon>
        <taxon>Cyclophyllidea</taxon>
        <taxon>Taeniidae</taxon>
        <taxon>Echinococcus</taxon>
        <taxon>Echinococcus granulosus group</taxon>
    </lineage>
</organism>
<dbReference type="Proteomes" id="UP000019149">
    <property type="component" value="Unassembled WGS sequence"/>
</dbReference>
<proteinExistence type="predicted"/>
<evidence type="ECO:0000313" key="1">
    <source>
        <dbReference type="EMBL" id="EUB53842.1"/>
    </source>
</evidence>
<dbReference type="CTD" id="36347014"/>
<dbReference type="RefSeq" id="XP_024345038.1">
    <property type="nucleotide sequence ID" value="XM_024500548.1"/>
</dbReference>
<evidence type="ECO:0000313" key="2">
    <source>
        <dbReference type="Proteomes" id="UP000019149"/>
    </source>
</evidence>
<protein>
    <submittedName>
        <fullName evidence="1">Uncharacterized protein</fullName>
    </submittedName>
</protein>
<accession>W6U676</accession>
<dbReference type="GeneID" id="36347014"/>
<keyword evidence="2" id="KW-1185">Reference proteome</keyword>
<dbReference type="AlphaFoldDB" id="W6U676"/>
<name>W6U676_ECHGR</name>
<comment type="caution">
    <text evidence="1">The sequence shown here is derived from an EMBL/GenBank/DDBJ whole genome shotgun (WGS) entry which is preliminary data.</text>
</comment>
<reference evidence="1 2" key="1">
    <citation type="journal article" date="2013" name="Nat. Genet.">
        <title>The genome of the hydatid tapeworm Echinococcus granulosus.</title>
        <authorList>
            <person name="Zheng H."/>
            <person name="Zhang W."/>
            <person name="Zhang L."/>
            <person name="Zhang Z."/>
            <person name="Li J."/>
            <person name="Lu G."/>
            <person name="Zhu Y."/>
            <person name="Wang Y."/>
            <person name="Huang Y."/>
            <person name="Liu J."/>
            <person name="Kang H."/>
            <person name="Chen J."/>
            <person name="Wang L."/>
            <person name="Chen A."/>
            <person name="Yu S."/>
            <person name="Gao Z."/>
            <person name="Jin L."/>
            <person name="Gu W."/>
            <person name="Wang Z."/>
            <person name="Zhao L."/>
            <person name="Shi B."/>
            <person name="Wen H."/>
            <person name="Lin R."/>
            <person name="Jones M.K."/>
            <person name="Brejova B."/>
            <person name="Vinar T."/>
            <person name="Zhao G."/>
            <person name="McManus D.P."/>
            <person name="Chen Z."/>
            <person name="Zhou Y."/>
            <person name="Wang S."/>
        </authorList>
    </citation>
    <scope>NUCLEOTIDE SEQUENCE [LARGE SCALE GENOMIC DNA]</scope>
</reference>
<dbReference type="KEGG" id="egl:EGR_11307"/>
<dbReference type="EMBL" id="APAU02000806">
    <property type="protein sequence ID" value="EUB53842.1"/>
    <property type="molecule type" value="Genomic_DNA"/>
</dbReference>
<gene>
    <name evidence="1" type="ORF">EGR_11307</name>
</gene>
<sequence>MLRGPKTCGCRDFASSYVNRAKVNRIFHCSIEDANC</sequence>